<accession>A0A133XK72</accession>
<dbReference type="Gene3D" id="1.20.120.50">
    <property type="entry name" value="Hemerythrin-like"/>
    <property type="match status" value="1"/>
</dbReference>
<keyword evidence="2" id="KW-0479">Metal-binding</keyword>
<dbReference type="InterPro" id="IPR012827">
    <property type="entry name" value="Hemerythrin_metal-bd"/>
</dbReference>
<dbReference type="EMBL" id="LODL01000013">
    <property type="protein sequence ID" value="KXB31344.1"/>
    <property type="molecule type" value="Genomic_DNA"/>
</dbReference>
<comment type="caution">
    <text evidence="4">The sequence shown here is derived from an EMBL/GenBank/DDBJ whole genome shotgun (WGS) entry which is preliminary data.</text>
</comment>
<sequence>MNQETAAFLPSTLVINIEEIDDQHAALFSRLAALKVLCLDTPDLPLAEAEALMNQLREHCATEERLAGENGLNFSAHARKHQKMLDAIAKAIDEVHQQKIDVFGVLRYIEYWFERHIREEDLNLGRNLQQVSSGLYDPEKPFTLARAAAM</sequence>
<reference evidence="4 5" key="1">
    <citation type="submission" date="2015-12" db="EMBL/GenBank/DDBJ databases">
        <title>Nitrous oxide reduction kinetics distinguish bacteria harboring typical versus atypical NosZ.</title>
        <authorList>
            <person name="Yoon S."/>
            <person name="Nissen S."/>
            <person name="Park D."/>
            <person name="Sanford R.A."/>
            <person name="Loeffler F.E."/>
        </authorList>
    </citation>
    <scope>NUCLEOTIDE SEQUENCE [LARGE SCALE GENOMIC DNA]</scope>
    <source>
        <strain evidence="4 5">ATCC BAA-841</strain>
    </source>
</reference>
<dbReference type="Proteomes" id="UP000070186">
    <property type="component" value="Unassembled WGS sequence"/>
</dbReference>
<evidence type="ECO:0000313" key="5">
    <source>
        <dbReference type="Proteomes" id="UP000070186"/>
    </source>
</evidence>
<dbReference type="CDD" id="cd12107">
    <property type="entry name" value="Hemerythrin"/>
    <property type="match status" value="1"/>
</dbReference>
<dbReference type="InterPro" id="IPR035938">
    <property type="entry name" value="Hemerythrin-like_sf"/>
</dbReference>
<evidence type="ECO:0000256" key="2">
    <source>
        <dbReference type="ARBA" id="ARBA00022723"/>
    </source>
</evidence>
<name>A0A133XK72_9RHOO</name>
<dbReference type="GO" id="GO:0046872">
    <property type="term" value="F:metal ion binding"/>
    <property type="evidence" value="ECO:0007669"/>
    <property type="project" value="UniProtKB-KW"/>
</dbReference>
<keyword evidence="5" id="KW-1185">Reference proteome</keyword>
<evidence type="ECO:0000256" key="1">
    <source>
        <dbReference type="ARBA" id="ARBA00010587"/>
    </source>
</evidence>
<dbReference type="NCBIfam" id="TIGR02481">
    <property type="entry name" value="hemeryth_dom"/>
    <property type="match status" value="1"/>
</dbReference>
<comment type="similarity">
    <text evidence="1">Belongs to the hemerythrin family.</text>
</comment>
<dbReference type="SUPFAM" id="SSF47188">
    <property type="entry name" value="Hemerythrin-like"/>
    <property type="match status" value="1"/>
</dbReference>
<evidence type="ECO:0000313" key="4">
    <source>
        <dbReference type="EMBL" id="KXB31344.1"/>
    </source>
</evidence>
<protein>
    <recommendedName>
        <fullName evidence="6">Hemerythrin-like domain-containing protein</fullName>
    </recommendedName>
</protein>
<keyword evidence="3" id="KW-0408">Iron</keyword>
<organism evidence="4 5">
    <name type="scientific">Dechloromonas denitrificans</name>
    <dbReference type="NCBI Taxonomy" id="281362"/>
    <lineage>
        <taxon>Bacteria</taxon>
        <taxon>Pseudomonadati</taxon>
        <taxon>Pseudomonadota</taxon>
        <taxon>Betaproteobacteria</taxon>
        <taxon>Rhodocyclales</taxon>
        <taxon>Azonexaceae</taxon>
        <taxon>Dechloromonas</taxon>
    </lineage>
</organism>
<proteinExistence type="inferred from homology"/>
<dbReference type="AlphaFoldDB" id="A0A133XK72"/>
<evidence type="ECO:0008006" key="6">
    <source>
        <dbReference type="Google" id="ProtNLM"/>
    </source>
</evidence>
<dbReference type="RefSeq" id="WP_066881901.1">
    <property type="nucleotide sequence ID" value="NZ_LODL01000013.1"/>
</dbReference>
<gene>
    <name evidence="4" type="ORF">AT959_06605</name>
</gene>
<evidence type="ECO:0000256" key="3">
    <source>
        <dbReference type="ARBA" id="ARBA00023004"/>
    </source>
</evidence>